<evidence type="ECO:0000313" key="2">
    <source>
        <dbReference type="Proteomes" id="UP000176850"/>
    </source>
</evidence>
<organism evidence="1 2">
    <name type="scientific">Candidatus Roizmanbacteria bacterium RIFCSPHIGHO2_01_FULL_39_24</name>
    <dbReference type="NCBI Taxonomy" id="1802032"/>
    <lineage>
        <taxon>Bacteria</taxon>
        <taxon>Candidatus Roizmaniibacteriota</taxon>
    </lineage>
</organism>
<dbReference type="AlphaFoldDB" id="A0A1F7GEZ9"/>
<protein>
    <submittedName>
        <fullName evidence="1">Uncharacterized protein</fullName>
    </submittedName>
</protein>
<comment type="caution">
    <text evidence="1">The sequence shown here is derived from an EMBL/GenBank/DDBJ whole genome shotgun (WGS) entry which is preliminary data.</text>
</comment>
<name>A0A1F7GEZ9_9BACT</name>
<evidence type="ECO:0000313" key="1">
    <source>
        <dbReference type="EMBL" id="OGK17500.1"/>
    </source>
</evidence>
<sequence length="173" mass="20006">MSDQGEMTPDLKVERDGERLRTMLSRVQALQERPDAVKREYTEPADGTARAVESTEYTIQLSPVSKFHHIGEYLHLEVERPKKTKRLERPATTYSVRKYKDHDKTHFAGNAGYEMYVSSRLVMVEQPQFLRPSKITVTEATQRQERPNVPFREIASYKTLDEQEAFVGSLLTT</sequence>
<accession>A0A1F7GEZ9</accession>
<proteinExistence type="predicted"/>
<dbReference type="Proteomes" id="UP000176850">
    <property type="component" value="Unassembled WGS sequence"/>
</dbReference>
<reference evidence="1 2" key="1">
    <citation type="journal article" date="2016" name="Nat. Commun.">
        <title>Thousands of microbial genomes shed light on interconnected biogeochemical processes in an aquifer system.</title>
        <authorList>
            <person name="Anantharaman K."/>
            <person name="Brown C.T."/>
            <person name="Hug L.A."/>
            <person name="Sharon I."/>
            <person name="Castelle C.J."/>
            <person name="Probst A.J."/>
            <person name="Thomas B.C."/>
            <person name="Singh A."/>
            <person name="Wilkins M.J."/>
            <person name="Karaoz U."/>
            <person name="Brodie E.L."/>
            <person name="Williams K.H."/>
            <person name="Hubbard S.S."/>
            <person name="Banfield J.F."/>
        </authorList>
    </citation>
    <scope>NUCLEOTIDE SEQUENCE [LARGE SCALE GENOMIC DNA]</scope>
</reference>
<gene>
    <name evidence="1" type="ORF">A2799_03150</name>
</gene>
<dbReference type="EMBL" id="MFZH01000044">
    <property type="protein sequence ID" value="OGK17500.1"/>
    <property type="molecule type" value="Genomic_DNA"/>
</dbReference>